<proteinExistence type="predicted"/>
<dbReference type="Proteomes" id="UP000054383">
    <property type="component" value="Unassembled WGS sequence"/>
</dbReference>
<feature type="compositionally biased region" description="Polar residues" evidence="2">
    <location>
        <begin position="506"/>
        <end position="540"/>
    </location>
</feature>
<feature type="compositionally biased region" description="Basic and acidic residues" evidence="2">
    <location>
        <begin position="1"/>
        <end position="10"/>
    </location>
</feature>
<feature type="region of interest" description="Disordered" evidence="2">
    <location>
        <begin position="264"/>
        <end position="293"/>
    </location>
</feature>
<feature type="compositionally biased region" description="Polar residues" evidence="2">
    <location>
        <begin position="449"/>
        <end position="476"/>
    </location>
</feature>
<feature type="coiled-coil region" evidence="1">
    <location>
        <begin position="329"/>
        <end position="363"/>
    </location>
</feature>
<feature type="region of interest" description="Disordered" evidence="2">
    <location>
        <begin position="1"/>
        <end position="31"/>
    </location>
</feature>
<protein>
    <submittedName>
        <fullName evidence="3">Uncharacterized protein</fullName>
    </submittedName>
</protein>
<dbReference type="STRING" id="28573.A0A0U1M6L9"/>
<feature type="compositionally biased region" description="Basic and acidic residues" evidence="2">
    <location>
        <begin position="19"/>
        <end position="31"/>
    </location>
</feature>
<evidence type="ECO:0000256" key="1">
    <source>
        <dbReference type="SAM" id="Coils"/>
    </source>
</evidence>
<name>A0A0U1M6L9_TALIS</name>
<keyword evidence="1" id="KW-0175">Coiled coil</keyword>
<organism evidence="3 4">
    <name type="scientific">Talaromyces islandicus</name>
    <name type="common">Penicillium islandicum</name>
    <dbReference type="NCBI Taxonomy" id="28573"/>
    <lineage>
        <taxon>Eukaryota</taxon>
        <taxon>Fungi</taxon>
        <taxon>Dikarya</taxon>
        <taxon>Ascomycota</taxon>
        <taxon>Pezizomycotina</taxon>
        <taxon>Eurotiomycetes</taxon>
        <taxon>Eurotiomycetidae</taxon>
        <taxon>Eurotiales</taxon>
        <taxon>Trichocomaceae</taxon>
        <taxon>Talaromyces</taxon>
        <taxon>Talaromyces sect. Islandici</taxon>
    </lineage>
</organism>
<dbReference type="OMA" id="AWKVTCA"/>
<feature type="compositionally biased region" description="Low complexity" evidence="2">
    <location>
        <begin position="266"/>
        <end position="281"/>
    </location>
</feature>
<feature type="region of interest" description="Disordered" evidence="2">
    <location>
        <begin position="423"/>
        <end position="555"/>
    </location>
</feature>
<feature type="compositionally biased region" description="Polar residues" evidence="2">
    <location>
        <begin position="282"/>
        <end position="291"/>
    </location>
</feature>
<evidence type="ECO:0000313" key="4">
    <source>
        <dbReference type="Proteomes" id="UP000054383"/>
    </source>
</evidence>
<evidence type="ECO:0000313" key="3">
    <source>
        <dbReference type="EMBL" id="CRG90690.1"/>
    </source>
</evidence>
<accession>A0A0U1M6L9</accession>
<gene>
    <name evidence="3" type="ORF">PISL3812_07735</name>
</gene>
<reference evidence="3 4" key="1">
    <citation type="submission" date="2015-04" db="EMBL/GenBank/DDBJ databases">
        <authorList>
            <person name="Syromyatnikov M.Y."/>
            <person name="Popov V.N."/>
        </authorList>
    </citation>
    <scope>NUCLEOTIDE SEQUENCE [LARGE SCALE GENOMIC DNA]</scope>
    <source>
        <strain evidence="3">WF-38-12</strain>
    </source>
</reference>
<evidence type="ECO:0000256" key="2">
    <source>
        <dbReference type="SAM" id="MobiDB-lite"/>
    </source>
</evidence>
<dbReference type="AlphaFoldDB" id="A0A0U1M6L9"/>
<keyword evidence="4" id="KW-1185">Reference proteome</keyword>
<feature type="compositionally biased region" description="Polar residues" evidence="2">
    <location>
        <begin position="118"/>
        <end position="140"/>
    </location>
</feature>
<feature type="compositionally biased region" description="Basic and acidic residues" evidence="2">
    <location>
        <begin position="83"/>
        <end position="96"/>
    </location>
</feature>
<dbReference type="OrthoDB" id="3905365at2759"/>
<feature type="region of interest" description="Disordered" evidence="2">
    <location>
        <begin position="72"/>
        <end position="157"/>
    </location>
</feature>
<dbReference type="EMBL" id="CVMT01000008">
    <property type="protein sequence ID" value="CRG90690.1"/>
    <property type="molecule type" value="Genomic_DNA"/>
</dbReference>
<sequence length="555" mass="61080">MVETEKETRSPADSAAGDEVAHSKGSMAKDKECQYCHQAFTSSSLGRHLDQYLFKKKPDGIHDVDEIRRIRSSITRRQARTSSKRDSPEVGGKGHESTGSSAHDPVSRPREGPRFLFNTPTWHSTGVINNIPDNSSQDAAISSRPPPFQSRAVSNGPMDLTNRAATLKDADTIRALELALREVLDNIKAATETTTSRLSPFEFDVQAQTYPSLVLRMLPSPPTLFATHPFPTTASFPLEPPGVGQVEVVRHALRTHIEKWRNEQLSASSTTAVSSRGSSSTQDPSLINRTAQQHEEMSSRHLDLAYQNWMILPTDVKNDSWRLEIARAFSRELERRKEAETQLARVQQEANQLRAQVERLGSCQWPREFALFPPDMLPLSRDAARELSARESESVGPGASRWDYDQLLAKWRRVVFHDKSMGRVGLGTFGENDDPTSDSAHRSRGNALSPESNTATSGFAQAPPKSSSTSGQQTAGYVSYDSHHNPTSASQAKRQRLMNGVGKDSQGISDSKSYRASPQSTNGNPTTWSPNSVQSLLSNNPAPPTSAPTHRYGAS</sequence>